<dbReference type="HOGENOM" id="CLU_113251_2_0_3"/>
<geneLocation type="plasmid" evidence="2 3">
    <name>pNPUN02</name>
</geneLocation>
<dbReference type="InterPro" id="IPR021125">
    <property type="entry name" value="DUF2127"/>
</dbReference>
<feature type="transmembrane region" description="Helical" evidence="1">
    <location>
        <begin position="12"/>
        <end position="34"/>
    </location>
</feature>
<keyword evidence="2" id="KW-0614">Plasmid</keyword>
<name>B2JBG9_NOSP7</name>
<dbReference type="AlphaFoldDB" id="B2JBG9"/>
<dbReference type="EMBL" id="CP001039">
    <property type="protein sequence ID" value="ACC85273.1"/>
    <property type="molecule type" value="Genomic_DNA"/>
</dbReference>
<sequence>MKKKRPTGLVAIVIYKGFVALLLATTSLVLLLALRNHAALVTLSQSYVLEGKLEIIEWSLEEVINVKHSTLKFSGIAIGLYALVTAIESVGLWYETTWTKILVIGLVSISMPPEIYELIKGVTILKLLVFLVNLAGLWYLIRHFYKH</sequence>
<dbReference type="PhylomeDB" id="B2JBG9"/>
<keyword evidence="1" id="KW-0472">Membrane</keyword>
<evidence type="ECO:0000313" key="2">
    <source>
        <dbReference type="EMBL" id="ACC85273.1"/>
    </source>
</evidence>
<proteinExistence type="predicted"/>
<evidence type="ECO:0008006" key="4">
    <source>
        <dbReference type="Google" id="ProtNLM"/>
    </source>
</evidence>
<dbReference type="RefSeq" id="WP_012413281.1">
    <property type="nucleotide sequence ID" value="NC_010632.1"/>
</dbReference>
<reference evidence="3" key="1">
    <citation type="submission" date="2008-04" db="EMBL/GenBank/DDBJ databases">
        <title>Complete sequence of plasmid 2 of Nostoc punctiforme ATCC 29133.</title>
        <authorList>
            <consortium name="US DOE Joint Genome Institute"/>
            <person name="Copeland A."/>
            <person name="Lucas S."/>
            <person name="Lapidus A."/>
            <person name="Glavina del Rio T."/>
            <person name="Dalin E."/>
            <person name="Tice H."/>
            <person name="Pitluck S."/>
            <person name="Chain P."/>
            <person name="Malfatti S."/>
            <person name="Shin M."/>
            <person name="Vergez L."/>
            <person name="Schmutz J."/>
            <person name="Larimer F."/>
            <person name="Land M."/>
            <person name="Hauser L."/>
            <person name="Kyrpides N."/>
            <person name="Kim E."/>
            <person name="Meeks J.C."/>
            <person name="Elhai J."/>
            <person name="Campbell E.L."/>
            <person name="Thiel T."/>
            <person name="Longmire J."/>
            <person name="Potts M."/>
            <person name="Atlas R."/>
        </authorList>
    </citation>
    <scope>NUCLEOTIDE SEQUENCE [LARGE SCALE GENOMIC DNA]</scope>
    <source>
        <strain evidence="3">ATCC 29133 / PCC 73102</strain>
        <plasmid evidence="3">Plasmid pNPUN02</plasmid>
    </source>
</reference>
<dbReference type="Pfam" id="PF09900">
    <property type="entry name" value="DUF2127"/>
    <property type="match status" value="1"/>
</dbReference>
<feature type="transmembrane region" description="Helical" evidence="1">
    <location>
        <begin position="101"/>
        <end position="118"/>
    </location>
</feature>
<protein>
    <recommendedName>
        <fullName evidence="4">DUF2127 domain-containing protein</fullName>
    </recommendedName>
</protein>
<dbReference type="KEGG" id="npu:Npun_BR141"/>
<evidence type="ECO:0000313" key="3">
    <source>
        <dbReference type="Proteomes" id="UP000001191"/>
    </source>
</evidence>
<keyword evidence="1" id="KW-0812">Transmembrane</keyword>
<keyword evidence="1" id="KW-1133">Transmembrane helix</keyword>
<feature type="transmembrane region" description="Helical" evidence="1">
    <location>
        <begin position="73"/>
        <end position="94"/>
    </location>
</feature>
<dbReference type="Proteomes" id="UP000001191">
    <property type="component" value="Plasmid pNPUN02"/>
</dbReference>
<organism evidence="2 3">
    <name type="scientific">Nostoc punctiforme (strain ATCC 29133 / PCC 73102)</name>
    <dbReference type="NCBI Taxonomy" id="63737"/>
    <lineage>
        <taxon>Bacteria</taxon>
        <taxon>Bacillati</taxon>
        <taxon>Cyanobacteriota</taxon>
        <taxon>Cyanophyceae</taxon>
        <taxon>Nostocales</taxon>
        <taxon>Nostocaceae</taxon>
        <taxon>Nostoc</taxon>
    </lineage>
</organism>
<evidence type="ECO:0000256" key="1">
    <source>
        <dbReference type="SAM" id="Phobius"/>
    </source>
</evidence>
<dbReference type="OrthoDB" id="572497at2"/>
<gene>
    <name evidence="2" type="ordered locus">Npun_BR141</name>
</gene>
<dbReference type="EnsemblBacteria" id="ACC85273">
    <property type="protein sequence ID" value="ACC85273"/>
    <property type="gene ID" value="Npun_BR141"/>
</dbReference>
<feature type="transmembrane region" description="Helical" evidence="1">
    <location>
        <begin position="124"/>
        <end position="141"/>
    </location>
</feature>
<accession>B2JBG9</accession>
<keyword evidence="3" id="KW-1185">Reference proteome</keyword>